<dbReference type="InterPro" id="IPR036047">
    <property type="entry name" value="F-box-like_dom_sf"/>
</dbReference>
<evidence type="ECO:0000313" key="2">
    <source>
        <dbReference type="Proteomes" id="UP000030645"/>
    </source>
</evidence>
<gene>
    <name evidence="1" type="ORF">L484_012341</name>
</gene>
<keyword evidence="2" id="KW-1185">Reference proteome</keyword>
<dbReference type="Proteomes" id="UP000030645">
    <property type="component" value="Unassembled WGS sequence"/>
</dbReference>
<reference evidence="2" key="1">
    <citation type="submission" date="2013-01" db="EMBL/GenBank/DDBJ databases">
        <title>Draft Genome Sequence of a Mulberry Tree, Morus notabilis C.K. Schneid.</title>
        <authorList>
            <person name="He N."/>
            <person name="Zhao S."/>
        </authorList>
    </citation>
    <scope>NUCLEOTIDE SEQUENCE</scope>
</reference>
<dbReference type="AlphaFoldDB" id="W9SFD8"/>
<sequence>MRDLMEPDLISDLRESITEKILTHLPIRDAVRTSILSSKWRYNWASITQLVFGEDCGYSFNYLHDDQKRLIEFITKALLLHQGLIHSFQLAASDLGRCPDTDQWIVFLSRNDIKEIVLEMGQGELVRDLTLHNCKVRRDVSENLISICLYLRILPSCPLLPFVLLQTFSMIPAGHGRFPTDFHEVLNDSGRSWTFSGDVPTDFHESLDLDGESRDINHENTSLLAAISVAIYAPEDIVELFEQSSSWILDKFLGEVPRLESLIGWADFTKCLSIGYDMGKIAITFYHLKVIQLNQVSFKDIKEIYAVLRLITTSPNLEQLQISGCSEYLVVMEAPELDVWRKEGRSKCAFKKLKHVNIRGMSSVP</sequence>
<evidence type="ECO:0000313" key="1">
    <source>
        <dbReference type="EMBL" id="EXC04104.1"/>
    </source>
</evidence>
<dbReference type="eggNOG" id="ENOG502RQPH">
    <property type="taxonomic scope" value="Eukaryota"/>
</dbReference>
<accession>W9SFD8</accession>
<evidence type="ECO:0008006" key="3">
    <source>
        <dbReference type="Google" id="ProtNLM"/>
    </source>
</evidence>
<dbReference type="STRING" id="981085.W9SFD8"/>
<name>W9SFD8_9ROSA</name>
<dbReference type="SUPFAM" id="SSF81383">
    <property type="entry name" value="F-box domain"/>
    <property type="match status" value="1"/>
</dbReference>
<dbReference type="PANTHER" id="PTHR31639">
    <property type="entry name" value="F-BOX PROTEIN-LIKE"/>
    <property type="match status" value="1"/>
</dbReference>
<protein>
    <recommendedName>
        <fullName evidence="3">F-box/FBD/LRR-repeat protein</fullName>
    </recommendedName>
</protein>
<dbReference type="PANTHER" id="PTHR31639:SF237">
    <property type="entry name" value="F-BOX DOMAIN-CONTAINING PROTEIN"/>
    <property type="match status" value="1"/>
</dbReference>
<dbReference type="EMBL" id="KE345442">
    <property type="protein sequence ID" value="EXC04104.1"/>
    <property type="molecule type" value="Genomic_DNA"/>
</dbReference>
<proteinExistence type="predicted"/>
<organism evidence="1 2">
    <name type="scientific">Morus notabilis</name>
    <dbReference type="NCBI Taxonomy" id="981085"/>
    <lineage>
        <taxon>Eukaryota</taxon>
        <taxon>Viridiplantae</taxon>
        <taxon>Streptophyta</taxon>
        <taxon>Embryophyta</taxon>
        <taxon>Tracheophyta</taxon>
        <taxon>Spermatophyta</taxon>
        <taxon>Magnoliopsida</taxon>
        <taxon>eudicotyledons</taxon>
        <taxon>Gunneridae</taxon>
        <taxon>Pentapetalae</taxon>
        <taxon>rosids</taxon>
        <taxon>fabids</taxon>
        <taxon>Rosales</taxon>
        <taxon>Moraceae</taxon>
        <taxon>Moreae</taxon>
        <taxon>Morus</taxon>
    </lineage>
</organism>